<dbReference type="Gene3D" id="1.10.510.10">
    <property type="entry name" value="Transferase(Phosphotransferase) domain 1"/>
    <property type="match status" value="1"/>
</dbReference>
<reference evidence="2 3" key="1">
    <citation type="submission" date="2018-03" db="EMBL/GenBank/DDBJ databases">
        <title>Genome assembly of novel Miniimonas species PCH200.</title>
        <authorList>
            <person name="Thakur V."/>
            <person name="Kumar V."/>
            <person name="Singh D."/>
        </authorList>
    </citation>
    <scope>NUCLEOTIDE SEQUENCE [LARGE SCALE GENOMIC DNA]</scope>
    <source>
        <strain evidence="2 3">PCH200</strain>
    </source>
</reference>
<organism evidence="2 3">
    <name type="scientific">Serinibacter arcticus</name>
    <dbReference type="NCBI Taxonomy" id="1655435"/>
    <lineage>
        <taxon>Bacteria</taxon>
        <taxon>Bacillati</taxon>
        <taxon>Actinomycetota</taxon>
        <taxon>Actinomycetes</taxon>
        <taxon>Micrococcales</taxon>
        <taxon>Beutenbergiaceae</taxon>
        <taxon>Serinibacter</taxon>
    </lineage>
</organism>
<protein>
    <recommendedName>
        <fullName evidence="1">Protein kinase domain-containing protein</fullName>
    </recommendedName>
</protein>
<accession>A0A2U1ZX57</accession>
<dbReference type="GO" id="GO:0005524">
    <property type="term" value="F:ATP binding"/>
    <property type="evidence" value="ECO:0007669"/>
    <property type="project" value="InterPro"/>
</dbReference>
<dbReference type="PROSITE" id="PS50011">
    <property type="entry name" value="PROTEIN_KINASE_DOM"/>
    <property type="match status" value="1"/>
</dbReference>
<comment type="caution">
    <text evidence="2">The sequence shown here is derived from an EMBL/GenBank/DDBJ whole genome shotgun (WGS) entry which is preliminary data.</text>
</comment>
<evidence type="ECO:0000313" key="3">
    <source>
        <dbReference type="Proteomes" id="UP000245166"/>
    </source>
</evidence>
<dbReference type="EMBL" id="PYHR01000002">
    <property type="protein sequence ID" value="PWD51523.1"/>
    <property type="molecule type" value="Genomic_DNA"/>
</dbReference>
<dbReference type="GO" id="GO:0004672">
    <property type="term" value="F:protein kinase activity"/>
    <property type="evidence" value="ECO:0007669"/>
    <property type="project" value="InterPro"/>
</dbReference>
<dbReference type="SUPFAM" id="SSF56112">
    <property type="entry name" value="Protein kinase-like (PK-like)"/>
    <property type="match status" value="1"/>
</dbReference>
<dbReference type="RefSeq" id="WP_109229902.1">
    <property type="nucleotide sequence ID" value="NZ_PYHR01000002.1"/>
</dbReference>
<name>A0A2U1ZX57_9MICO</name>
<keyword evidence="3" id="KW-1185">Reference proteome</keyword>
<evidence type="ECO:0000313" key="2">
    <source>
        <dbReference type="EMBL" id="PWD51523.1"/>
    </source>
</evidence>
<dbReference type="AlphaFoldDB" id="A0A2U1ZX57"/>
<dbReference type="Proteomes" id="UP000245166">
    <property type="component" value="Unassembled WGS sequence"/>
</dbReference>
<dbReference type="InterPro" id="IPR000719">
    <property type="entry name" value="Prot_kinase_dom"/>
</dbReference>
<dbReference type="OrthoDB" id="3778994at2"/>
<feature type="domain" description="Protein kinase" evidence="1">
    <location>
        <begin position="100"/>
        <end position="353"/>
    </location>
</feature>
<sequence>MNPTQEAQLEVLAARTASDLFGENDGDRSRRAALRTLRRLRAQLHPDRARAAGVDVGEATSAFVTVGDWHAAWLQDGATGARAAADGGTTAVVHGRRRDWTVGAQVAGGTWSTLYAADGAVAKIARSERANRLVAVAASSLTRLAAFAATRSWAEHGYPHLVDVGEVRGPQGRRAAVVIEDLGTGTGHVSLEQVLAAHPGGLDGRDWAWMMRRLLWLVAGAHDAGLVHGAIAPANVLIAPSDHRVVLAGWGMSTPSGGRLPARMASEAAAYPPEADGAVTGALDVWMLAHLMERMLRPDEARQRRFARGCRQTAPRMRPTAADLSAEYDDLLDRLHGPRTFRPFPMPAVARTP</sequence>
<proteinExistence type="predicted"/>
<evidence type="ECO:0000259" key="1">
    <source>
        <dbReference type="PROSITE" id="PS50011"/>
    </source>
</evidence>
<dbReference type="InterPro" id="IPR011009">
    <property type="entry name" value="Kinase-like_dom_sf"/>
</dbReference>
<gene>
    <name evidence="2" type="ORF">C8046_13510</name>
</gene>